<reference evidence="2 3" key="1">
    <citation type="submission" date="2018-06" db="EMBL/GenBank/DDBJ databases">
        <authorList>
            <consortium name="Pathogen Informatics"/>
            <person name="Doyle S."/>
        </authorList>
    </citation>
    <scope>NUCLEOTIDE SEQUENCE [LARGE SCALE GENOMIC DNA]</scope>
    <source>
        <strain evidence="2 3">NCTC8261</strain>
    </source>
</reference>
<proteinExistence type="predicted"/>
<dbReference type="Proteomes" id="UP000254712">
    <property type="component" value="Unassembled WGS sequence"/>
</dbReference>
<gene>
    <name evidence="2" type="ORF">NCTC8261_01609</name>
</gene>
<dbReference type="EMBL" id="UGXT01000002">
    <property type="protein sequence ID" value="SUH35391.1"/>
    <property type="molecule type" value="Genomic_DNA"/>
</dbReference>
<evidence type="ECO:0000313" key="3">
    <source>
        <dbReference type="Proteomes" id="UP000254712"/>
    </source>
</evidence>
<organism evidence="2 3">
    <name type="scientific">Salmonella enterica I</name>
    <dbReference type="NCBI Taxonomy" id="59201"/>
    <lineage>
        <taxon>Bacteria</taxon>
        <taxon>Pseudomonadati</taxon>
        <taxon>Pseudomonadota</taxon>
        <taxon>Gammaproteobacteria</taxon>
        <taxon>Enterobacterales</taxon>
        <taxon>Enterobacteriaceae</taxon>
        <taxon>Salmonella</taxon>
    </lineage>
</organism>
<protein>
    <submittedName>
        <fullName evidence="2">Surface presentation of antigens protein SpaO</fullName>
    </submittedName>
</protein>
<feature type="domain" description="SpaO N-terminal" evidence="1">
    <location>
        <begin position="5"/>
        <end position="65"/>
    </location>
</feature>
<accession>A0A379WNT9</accession>
<sequence>MSLRVRQIDRREWLLAQTATECQRHGQEATLEYPTRQGMWVRLSDAEKTVSAWIKPGTGLSMSLPLWRGRRFLPVLSTWSFPGLLQQSDRLSCPCRICPVGVYA</sequence>
<evidence type="ECO:0000259" key="1">
    <source>
        <dbReference type="Pfam" id="PF26294"/>
    </source>
</evidence>
<dbReference type="Pfam" id="PF26294">
    <property type="entry name" value="SpaO_N"/>
    <property type="match status" value="1"/>
</dbReference>
<dbReference type="AlphaFoldDB" id="A0A379WNT9"/>
<evidence type="ECO:0000313" key="2">
    <source>
        <dbReference type="EMBL" id="SUH35391.1"/>
    </source>
</evidence>
<name>A0A379WNT9_SALET</name>
<dbReference type="InterPro" id="IPR058804">
    <property type="entry name" value="SpaO_N"/>
</dbReference>